<dbReference type="InterPro" id="IPR017925">
    <property type="entry name" value="DHFR_CS"/>
</dbReference>
<evidence type="ECO:0000256" key="9">
    <source>
        <dbReference type="RuleBase" id="RU004474"/>
    </source>
</evidence>
<dbReference type="InterPro" id="IPR024072">
    <property type="entry name" value="DHFR-like_dom_sf"/>
</dbReference>
<name>A0ABW4JXW5_9HYPH</name>
<evidence type="ECO:0000256" key="4">
    <source>
        <dbReference type="ARBA" id="ARBA00022563"/>
    </source>
</evidence>
<comment type="function">
    <text evidence="7 8">Key enzyme in folate metabolism. Catalyzes an essential reaction for de novo glycine and purine synthesis, and for DNA precursor synthesis.</text>
</comment>
<dbReference type="Gene3D" id="3.40.430.10">
    <property type="entry name" value="Dihydrofolate Reductase, subunit A"/>
    <property type="match status" value="1"/>
</dbReference>
<comment type="similarity">
    <text evidence="2 8 9">Belongs to the dihydrofolate reductase family.</text>
</comment>
<dbReference type="SUPFAM" id="SSF53597">
    <property type="entry name" value="Dihydrofolate reductase-like"/>
    <property type="match status" value="1"/>
</dbReference>
<evidence type="ECO:0000313" key="11">
    <source>
        <dbReference type="EMBL" id="MFD1696524.1"/>
    </source>
</evidence>
<dbReference type="RefSeq" id="WP_149892614.1">
    <property type="nucleotide sequence ID" value="NZ_JBHUFA010000004.1"/>
</dbReference>
<accession>A0ABW4JXW5</accession>
<evidence type="ECO:0000256" key="3">
    <source>
        <dbReference type="ARBA" id="ARBA00012856"/>
    </source>
</evidence>
<dbReference type="EC" id="1.5.1.3" evidence="3 8"/>
<protein>
    <recommendedName>
        <fullName evidence="3 8">Dihydrofolate reductase</fullName>
        <ecNumber evidence="3 8">1.5.1.3</ecNumber>
    </recommendedName>
</protein>
<dbReference type="Pfam" id="PF00186">
    <property type="entry name" value="DHFR_1"/>
    <property type="match status" value="1"/>
</dbReference>
<organism evidence="11 12">
    <name type="scientific">Roseibium aestuarii</name>
    <dbReference type="NCBI Taxonomy" id="2600299"/>
    <lineage>
        <taxon>Bacteria</taxon>
        <taxon>Pseudomonadati</taxon>
        <taxon>Pseudomonadota</taxon>
        <taxon>Alphaproteobacteria</taxon>
        <taxon>Hyphomicrobiales</taxon>
        <taxon>Stappiaceae</taxon>
        <taxon>Roseibium</taxon>
    </lineage>
</organism>
<evidence type="ECO:0000256" key="5">
    <source>
        <dbReference type="ARBA" id="ARBA00022857"/>
    </source>
</evidence>
<dbReference type="PROSITE" id="PS51330">
    <property type="entry name" value="DHFR_2"/>
    <property type="match status" value="1"/>
</dbReference>
<keyword evidence="5 8" id="KW-0521">NADP</keyword>
<dbReference type="InterPro" id="IPR012259">
    <property type="entry name" value="DHFR"/>
</dbReference>
<dbReference type="Proteomes" id="UP001597327">
    <property type="component" value="Unassembled WGS sequence"/>
</dbReference>
<dbReference type="EMBL" id="JBHUFA010000004">
    <property type="protein sequence ID" value="MFD1696524.1"/>
    <property type="molecule type" value="Genomic_DNA"/>
</dbReference>
<dbReference type="PRINTS" id="PR00070">
    <property type="entry name" value="DHFR"/>
</dbReference>
<comment type="catalytic activity">
    <reaction evidence="8">
        <text>(6S)-5,6,7,8-tetrahydrofolate + NADP(+) = 7,8-dihydrofolate + NADPH + H(+)</text>
        <dbReference type="Rhea" id="RHEA:15009"/>
        <dbReference type="ChEBI" id="CHEBI:15378"/>
        <dbReference type="ChEBI" id="CHEBI:57451"/>
        <dbReference type="ChEBI" id="CHEBI:57453"/>
        <dbReference type="ChEBI" id="CHEBI:57783"/>
        <dbReference type="ChEBI" id="CHEBI:58349"/>
        <dbReference type="EC" id="1.5.1.3"/>
    </reaction>
</comment>
<dbReference type="GO" id="GO:0004146">
    <property type="term" value="F:dihydrofolate reductase activity"/>
    <property type="evidence" value="ECO:0007669"/>
    <property type="project" value="UniProtKB-EC"/>
</dbReference>
<proteinExistence type="inferred from homology"/>
<dbReference type="PROSITE" id="PS00075">
    <property type="entry name" value="DHFR_1"/>
    <property type="match status" value="1"/>
</dbReference>
<gene>
    <name evidence="11" type="ORF">ACFSC7_13435</name>
</gene>
<evidence type="ECO:0000256" key="6">
    <source>
        <dbReference type="ARBA" id="ARBA00023002"/>
    </source>
</evidence>
<evidence type="ECO:0000259" key="10">
    <source>
        <dbReference type="PROSITE" id="PS51330"/>
    </source>
</evidence>
<keyword evidence="6 8" id="KW-0560">Oxidoreductase</keyword>
<comment type="caution">
    <text evidence="11">The sequence shown here is derived from an EMBL/GenBank/DDBJ whole genome shotgun (WGS) entry which is preliminary data.</text>
</comment>
<comment type="pathway">
    <text evidence="1 8">Cofactor biosynthesis; tetrahydrofolate biosynthesis; 5,6,7,8-tetrahydrofolate from 7,8-dihydrofolate: step 1/1.</text>
</comment>
<dbReference type="PANTHER" id="PTHR48069:SF3">
    <property type="entry name" value="DIHYDROFOLATE REDUCTASE"/>
    <property type="match status" value="1"/>
</dbReference>
<feature type="domain" description="DHFR" evidence="10">
    <location>
        <begin position="3"/>
        <end position="167"/>
    </location>
</feature>
<keyword evidence="12" id="KW-1185">Reference proteome</keyword>
<evidence type="ECO:0000313" key="12">
    <source>
        <dbReference type="Proteomes" id="UP001597327"/>
    </source>
</evidence>
<evidence type="ECO:0000256" key="2">
    <source>
        <dbReference type="ARBA" id="ARBA00009539"/>
    </source>
</evidence>
<sequence length="170" mass="18648">MTEIVLIAAVARNGVIGAQGDMPWRLPSDLRHFKRETMGCPMIMGRKTFQSLPGLLPGRPHLIVSRDPAFLPEGAEVLRSLEDAVARGEVLVRESGAAALMIVGGGQIYSQALPLAHRIVLTEVEADPIGDTVFPKLDPALWEEISRVKGERSERDSADFSFVTYRRKEG</sequence>
<dbReference type="InterPro" id="IPR001796">
    <property type="entry name" value="DHFR_dom"/>
</dbReference>
<dbReference type="PIRSF" id="PIRSF000194">
    <property type="entry name" value="DHFR"/>
    <property type="match status" value="1"/>
</dbReference>
<keyword evidence="4 8" id="KW-0554">One-carbon metabolism</keyword>
<dbReference type="CDD" id="cd00209">
    <property type="entry name" value="DHFR"/>
    <property type="match status" value="1"/>
</dbReference>
<evidence type="ECO:0000256" key="7">
    <source>
        <dbReference type="ARBA" id="ARBA00025067"/>
    </source>
</evidence>
<dbReference type="PANTHER" id="PTHR48069">
    <property type="entry name" value="DIHYDROFOLATE REDUCTASE"/>
    <property type="match status" value="1"/>
</dbReference>
<evidence type="ECO:0000256" key="1">
    <source>
        <dbReference type="ARBA" id="ARBA00004903"/>
    </source>
</evidence>
<evidence type="ECO:0000256" key="8">
    <source>
        <dbReference type="PIRNR" id="PIRNR000194"/>
    </source>
</evidence>
<reference evidence="12" key="1">
    <citation type="journal article" date="2019" name="Int. J. Syst. Evol. Microbiol.">
        <title>The Global Catalogue of Microorganisms (GCM) 10K type strain sequencing project: providing services to taxonomists for standard genome sequencing and annotation.</title>
        <authorList>
            <consortium name="The Broad Institute Genomics Platform"/>
            <consortium name="The Broad Institute Genome Sequencing Center for Infectious Disease"/>
            <person name="Wu L."/>
            <person name="Ma J."/>
        </authorList>
    </citation>
    <scope>NUCLEOTIDE SEQUENCE [LARGE SCALE GENOMIC DNA]</scope>
    <source>
        <strain evidence="12">JCM 3369</strain>
    </source>
</reference>